<dbReference type="InterPro" id="IPR001584">
    <property type="entry name" value="Integrase_cat-core"/>
</dbReference>
<dbReference type="InterPro" id="IPR012337">
    <property type="entry name" value="RNaseH-like_sf"/>
</dbReference>
<dbReference type="InterPro" id="IPR036397">
    <property type="entry name" value="RNaseH_sf"/>
</dbReference>
<dbReference type="RefSeq" id="WP_343898401.1">
    <property type="nucleotide sequence ID" value="NZ_BAAAFZ010000133.1"/>
</dbReference>
<reference evidence="3" key="1">
    <citation type="journal article" date="2019" name="Int. J. Syst. Evol. Microbiol.">
        <title>The Global Catalogue of Microorganisms (GCM) 10K type strain sequencing project: providing services to taxonomists for standard genome sequencing and annotation.</title>
        <authorList>
            <consortium name="The Broad Institute Genomics Platform"/>
            <consortium name="The Broad Institute Genome Sequencing Center for Infectious Disease"/>
            <person name="Wu L."/>
            <person name="Ma J."/>
        </authorList>
    </citation>
    <scope>NUCLEOTIDE SEQUENCE [LARGE SCALE GENOMIC DNA]</scope>
    <source>
        <strain evidence="3">JCM 9933</strain>
    </source>
</reference>
<evidence type="ECO:0000313" key="3">
    <source>
        <dbReference type="Proteomes" id="UP001501588"/>
    </source>
</evidence>
<dbReference type="Gene3D" id="3.30.420.10">
    <property type="entry name" value="Ribonuclease H-like superfamily/Ribonuclease H"/>
    <property type="match status" value="1"/>
</dbReference>
<accession>A0ABP3RFP1</accession>
<dbReference type="Proteomes" id="UP001501588">
    <property type="component" value="Unassembled WGS sequence"/>
</dbReference>
<dbReference type="SUPFAM" id="SSF53098">
    <property type="entry name" value="Ribonuclease H-like"/>
    <property type="match status" value="1"/>
</dbReference>
<protein>
    <submittedName>
        <fullName evidence="2">ISNCY-like element ISBj12 family transposase</fullName>
    </submittedName>
</protein>
<organism evidence="2 3">
    <name type="scientific">Craurococcus roseus</name>
    <dbReference type="NCBI Taxonomy" id="77585"/>
    <lineage>
        <taxon>Bacteria</taxon>
        <taxon>Pseudomonadati</taxon>
        <taxon>Pseudomonadota</taxon>
        <taxon>Alphaproteobacteria</taxon>
        <taxon>Acetobacterales</taxon>
        <taxon>Acetobacteraceae</taxon>
        <taxon>Craurococcus</taxon>
    </lineage>
</organism>
<proteinExistence type="predicted"/>
<gene>
    <name evidence="2" type="ORF">GCM10009416_51940</name>
</gene>
<evidence type="ECO:0000313" key="2">
    <source>
        <dbReference type="EMBL" id="GAA0609053.1"/>
    </source>
</evidence>
<name>A0ABP3RFP1_9PROT</name>
<comment type="caution">
    <text evidence="2">The sequence shown here is derived from an EMBL/GenBank/DDBJ whole genome shotgun (WGS) entry which is preliminary data.</text>
</comment>
<evidence type="ECO:0000259" key="1">
    <source>
        <dbReference type="PROSITE" id="PS50994"/>
    </source>
</evidence>
<sequence length="478" mass="53140">MRLLRGGDGSAERKARRGRVYDAAMREALIVLWEASDRVCGKRLRPLLPVLVEAMERHGHLRLAPEVRIGVLAMSAATIDRLLRDARTRAGGKPRRRTPPSAAVRRSVPVRTFSDWQDPAPGFFEADLVAHSGPTSRGSHVQTLVLTDIASGWTECAPLLVREQVLVTEVLDEVRRVLPFALLGFDTDNDTAFMNETVRDYCTGAGVEFTRCRPYRKNDQAHVEQKNGAVVRRMVGYRRLEGLEAAAALADLYRPVRLFVNFFQPSFKLAEKSRDGAVVRKRYHAPATPHQRLLEDARVSDEVRARLRSMASGLDPVQLLRDIRAAQQRLVEIADRTGVGEHGAPTQPTLEEFLKGLRTAWRGGEVRPTAQAKSKAKRGRRRPDPFASVTARLHEWFCAEPWLTSRELLIRLQADVPDTYPEKLLRTLQRRVKQWRGEAARRLVFGAGPGDAVGSGSVAMRAPHAATGAADAATGMAD</sequence>
<dbReference type="PROSITE" id="PS50994">
    <property type="entry name" value="INTEGRASE"/>
    <property type="match status" value="1"/>
</dbReference>
<keyword evidence="3" id="KW-1185">Reference proteome</keyword>
<dbReference type="EMBL" id="BAAAFZ010000133">
    <property type="protein sequence ID" value="GAA0609053.1"/>
    <property type="molecule type" value="Genomic_DNA"/>
</dbReference>
<feature type="domain" description="Integrase catalytic" evidence="1">
    <location>
        <begin position="117"/>
        <end position="297"/>
    </location>
</feature>